<organism evidence="2 3">
    <name type="scientific">Nocardia arthritidis</name>
    <dbReference type="NCBI Taxonomy" id="228602"/>
    <lineage>
        <taxon>Bacteria</taxon>
        <taxon>Bacillati</taxon>
        <taxon>Actinomycetota</taxon>
        <taxon>Actinomycetes</taxon>
        <taxon>Mycobacteriales</taxon>
        <taxon>Nocardiaceae</taxon>
        <taxon>Nocardia</taxon>
    </lineage>
</organism>
<dbReference type="KEGG" id="nah:F5544_08590"/>
<proteinExistence type="predicted"/>
<reference evidence="2 3" key="1">
    <citation type="journal article" date="2019" name="ACS Chem. Biol.">
        <title>Identification and Mobilization of a Cryptic Antibiotic Biosynthesis Gene Locus from a Human-Pathogenic Nocardia Isolate.</title>
        <authorList>
            <person name="Herisse M."/>
            <person name="Ishida K."/>
            <person name="Porter J.L."/>
            <person name="Howden B."/>
            <person name="Hertweck C."/>
            <person name="Stinear T.P."/>
            <person name="Pidot S.J."/>
        </authorList>
    </citation>
    <scope>NUCLEOTIDE SEQUENCE [LARGE SCALE GENOMIC DNA]</scope>
    <source>
        <strain evidence="2 3">AUSMDU00012717</strain>
    </source>
</reference>
<dbReference type="RefSeq" id="WP_167472703.1">
    <property type="nucleotide sequence ID" value="NZ_CP046172.1"/>
</dbReference>
<dbReference type="AlphaFoldDB" id="A0A6G9Y922"/>
<gene>
    <name evidence="2" type="ORF">F5544_08590</name>
</gene>
<evidence type="ECO:0000313" key="3">
    <source>
        <dbReference type="Proteomes" id="UP000503540"/>
    </source>
</evidence>
<accession>A0A6G9Y922</accession>
<name>A0A6G9Y922_9NOCA</name>
<dbReference type="Proteomes" id="UP000503540">
    <property type="component" value="Chromosome"/>
</dbReference>
<sequence length="82" mass="8530">MVRTAVAADPDEPDRPMSVPRADHLAVVPDAGEPGAGSGLGPNVLSGADIERLSVAARHRVAAFVHTRLADLEELGDPELPE</sequence>
<dbReference type="EMBL" id="CP046172">
    <property type="protein sequence ID" value="QIS09620.1"/>
    <property type="molecule type" value="Genomic_DNA"/>
</dbReference>
<keyword evidence="3" id="KW-1185">Reference proteome</keyword>
<feature type="region of interest" description="Disordered" evidence="1">
    <location>
        <begin position="1"/>
        <end position="21"/>
    </location>
</feature>
<protein>
    <submittedName>
        <fullName evidence="2">Uncharacterized protein</fullName>
    </submittedName>
</protein>
<evidence type="ECO:0000256" key="1">
    <source>
        <dbReference type="SAM" id="MobiDB-lite"/>
    </source>
</evidence>
<evidence type="ECO:0000313" key="2">
    <source>
        <dbReference type="EMBL" id="QIS09620.1"/>
    </source>
</evidence>